<accession>A0A8B6F6B8</accession>
<dbReference type="Gene3D" id="2.60.120.740">
    <property type="match status" value="1"/>
</dbReference>
<evidence type="ECO:0000313" key="3">
    <source>
        <dbReference type="EMBL" id="VDI44274.1"/>
    </source>
</evidence>
<sequence length="284" mass="31664">MKGGKITNKSFEGDTQAVVCEGDSLLLSCDTHQFLSILSANFGREENDVCTIDRQINDTCKSPSALNIMQNLCEDNKACTVTASASVFGDHCPNVTRYLCVLYVCKEGKFRLLDQASEFIFVLTNKSYSSRSKANIFLSRLTDKVLIISGMTTNDEMFESTIQTIETAMGTYNVQPKLCTCDCNIRDIIHDIDLIRQVPVLNITKSIAVDKSALSSTRRRLTSAVDRRTSASMIGYGGVIILTLILTTILVFDIVNCVMCSARIPDTKYRKRKPKTKYKRQKVT</sequence>
<organism evidence="3 4">
    <name type="scientific">Mytilus galloprovincialis</name>
    <name type="common">Mediterranean mussel</name>
    <dbReference type="NCBI Taxonomy" id="29158"/>
    <lineage>
        <taxon>Eukaryota</taxon>
        <taxon>Metazoa</taxon>
        <taxon>Spiralia</taxon>
        <taxon>Lophotrochozoa</taxon>
        <taxon>Mollusca</taxon>
        <taxon>Bivalvia</taxon>
        <taxon>Autobranchia</taxon>
        <taxon>Pteriomorphia</taxon>
        <taxon>Mytilida</taxon>
        <taxon>Mytiloidea</taxon>
        <taxon>Mytilidae</taxon>
        <taxon>Mytilinae</taxon>
        <taxon>Mytilus</taxon>
    </lineage>
</organism>
<dbReference type="PROSITE" id="PS50228">
    <property type="entry name" value="SUEL_LECTIN"/>
    <property type="match status" value="1"/>
</dbReference>
<dbReference type="Proteomes" id="UP000596742">
    <property type="component" value="Unassembled WGS sequence"/>
</dbReference>
<dbReference type="InterPro" id="IPR043159">
    <property type="entry name" value="Lectin_gal-bd_sf"/>
</dbReference>
<dbReference type="EMBL" id="UYJE01006241">
    <property type="protein sequence ID" value="VDI44274.1"/>
    <property type="molecule type" value="Genomic_DNA"/>
</dbReference>
<keyword evidence="1" id="KW-0812">Transmembrane</keyword>
<evidence type="ECO:0000256" key="1">
    <source>
        <dbReference type="SAM" id="Phobius"/>
    </source>
</evidence>
<dbReference type="Pfam" id="PF02140">
    <property type="entry name" value="SUEL_Lectin"/>
    <property type="match status" value="1"/>
</dbReference>
<reference evidence="3" key="1">
    <citation type="submission" date="2018-11" db="EMBL/GenBank/DDBJ databases">
        <authorList>
            <person name="Alioto T."/>
            <person name="Alioto T."/>
        </authorList>
    </citation>
    <scope>NUCLEOTIDE SEQUENCE</scope>
</reference>
<feature type="domain" description="SUEL-type lectin" evidence="2">
    <location>
        <begin position="19"/>
        <end position="106"/>
    </location>
</feature>
<gene>
    <name evidence="3" type="ORF">MGAL_10B073266</name>
</gene>
<dbReference type="AlphaFoldDB" id="A0A8B6F6B8"/>
<protein>
    <recommendedName>
        <fullName evidence="2">SUEL-type lectin domain-containing protein</fullName>
    </recommendedName>
</protein>
<dbReference type="GO" id="GO:0030246">
    <property type="term" value="F:carbohydrate binding"/>
    <property type="evidence" value="ECO:0007669"/>
    <property type="project" value="InterPro"/>
</dbReference>
<evidence type="ECO:0000313" key="4">
    <source>
        <dbReference type="Proteomes" id="UP000596742"/>
    </source>
</evidence>
<dbReference type="PANTHER" id="PTHR46780">
    <property type="entry name" value="PROTEIN EVA-1"/>
    <property type="match status" value="1"/>
</dbReference>
<keyword evidence="4" id="KW-1185">Reference proteome</keyword>
<keyword evidence="1" id="KW-1133">Transmembrane helix</keyword>
<feature type="transmembrane region" description="Helical" evidence="1">
    <location>
        <begin position="233"/>
        <end position="262"/>
    </location>
</feature>
<name>A0A8B6F6B8_MYTGA</name>
<keyword evidence="1" id="KW-0472">Membrane</keyword>
<evidence type="ECO:0000259" key="2">
    <source>
        <dbReference type="PROSITE" id="PS50228"/>
    </source>
</evidence>
<comment type="caution">
    <text evidence="3">The sequence shown here is derived from an EMBL/GenBank/DDBJ whole genome shotgun (WGS) entry which is preliminary data.</text>
</comment>
<proteinExistence type="predicted"/>
<dbReference type="InterPro" id="IPR000922">
    <property type="entry name" value="Lectin_gal-bd_dom"/>
</dbReference>
<dbReference type="OrthoDB" id="5970528at2759"/>